<evidence type="ECO:0000256" key="1">
    <source>
        <dbReference type="SAM" id="MobiDB-lite"/>
    </source>
</evidence>
<proteinExistence type="predicted"/>
<dbReference type="Proteomes" id="UP000823775">
    <property type="component" value="Unassembled WGS sequence"/>
</dbReference>
<comment type="caution">
    <text evidence="2">The sequence shown here is derived from an EMBL/GenBank/DDBJ whole genome shotgun (WGS) entry which is preliminary data.</text>
</comment>
<protein>
    <submittedName>
        <fullName evidence="2">Uncharacterized protein</fullName>
    </submittedName>
</protein>
<dbReference type="EMBL" id="JACEIK010004249">
    <property type="protein sequence ID" value="MCD9644784.1"/>
    <property type="molecule type" value="Genomic_DNA"/>
</dbReference>
<feature type="region of interest" description="Disordered" evidence="1">
    <location>
        <begin position="145"/>
        <end position="265"/>
    </location>
</feature>
<evidence type="ECO:0000313" key="2">
    <source>
        <dbReference type="EMBL" id="MCD9644784.1"/>
    </source>
</evidence>
<sequence>MVLSYLRKRVRTSEAAEAGECLRLQRWLGPVMVTYVELACTLDSVVARRERRLFGGSLHVFLVFESDETRKEFIRVQKVLQKGKLREKGLSQQKQVIQEGIVPGIKCGKMDHLIKDCPLLKKEQRRNSKQQQQLASKAFNKAMKATWGETSDEESEVEDGDNDNLSLMAKSDTDSDSDSSEENKDEQHEIGLVPSSVEQVSAPALNEGTLLETDSSNVPSEPRQELENSGGTIPETVISLEAEIGEGTSSDPVPETQNDNPQELV</sequence>
<feature type="compositionally biased region" description="Polar residues" evidence="1">
    <location>
        <begin position="247"/>
        <end position="265"/>
    </location>
</feature>
<accession>A0ABS8VFD5</accession>
<name>A0ABS8VFD5_DATST</name>
<evidence type="ECO:0000313" key="3">
    <source>
        <dbReference type="Proteomes" id="UP000823775"/>
    </source>
</evidence>
<gene>
    <name evidence="2" type="ORF">HAX54_033219</name>
</gene>
<keyword evidence="3" id="KW-1185">Reference proteome</keyword>
<reference evidence="2 3" key="1">
    <citation type="journal article" date="2021" name="BMC Genomics">
        <title>Datura genome reveals duplications of psychoactive alkaloid biosynthetic genes and high mutation rate following tissue culture.</title>
        <authorList>
            <person name="Rajewski A."/>
            <person name="Carter-House D."/>
            <person name="Stajich J."/>
            <person name="Litt A."/>
        </authorList>
    </citation>
    <scope>NUCLEOTIDE SEQUENCE [LARGE SCALE GENOMIC DNA]</scope>
    <source>
        <strain evidence="2">AR-01</strain>
    </source>
</reference>
<feature type="compositionally biased region" description="Acidic residues" evidence="1">
    <location>
        <begin position="150"/>
        <end position="162"/>
    </location>
</feature>
<organism evidence="2 3">
    <name type="scientific">Datura stramonium</name>
    <name type="common">Jimsonweed</name>
    <name type="synonym">Common thornapple</name>
    <dbReference type="NCBI Taxonomy" id="4076"/>
    <lineage>
        <taxon>Eukaryota</taxon>
        <taxon>Viridiplantae</taxon>
        <taxon>Streptophyta</taxon>
        <taxon>Embryophyta</taxon>
        <taxon>Tracheophyta</taxon>
        <taxon>Spermatophyta</taxon>
        <taxon>Magnoliopsida</taxon>
        <taxon>eudicotyledons</taxon>
        <taxon>Gunneridae</taxon>
        <taxon>Pentapetalae</taxon>
        <taxon>asterids</taxon>
        <taxon>lamiids</taxon>
        <taxon>Solanales</taxon>
        <taxon>Solanaceae</taxon>
        <taxon>Solanoideae</taxon>
        <taxon>Datureae</taxon>
        <taxon>Datura</taxon>
    </lineage>
</organism>